<accession>A0AAP0JWN5</accession>
<dbReference type="AlphaFoldDB" id="A0AAP0JWN5"/>
<reference evidence="2 3" key="1">
    <citation type="submission" date="2024-01" db="EMBL/GenBank/DDBJ databases">
        <title>Genome assemblies of Stephania.</title>
        <authorList>
            <person name="Yang L."/>
        </authorList>
    </citation>
    <scope>NUCLEOTIDE SEQUENCE [LARGE SCALE GENOMIC DNA]</scope>
    <source>
        <strain evidence="2">YNDBR</strain>
        <tissue evidence="2">Leaf</tissue>
    </source>
</reference>
<evidence type="ECO:0000256" key="1">
    <source>
        <dbReference type="SAM" id="Phobius"/>
    </source>
</evidence>
<feature type="transmembrane region" description="Helical" evidence="1">
    <location>
        <begin position="6"/>
        <end position="26"/>
    </location>
</feature>
<dbReference type="Proteomes" id="UP001420932">
    <property type="component" value="Unassembled WGS sequence"/>
</dbReference>
<organism evidence="2 3">
    <name type="scientific">Stephania yunnanensis</name>
    <dbReference type="NCBI Taxonomy" id="152371"/>
    <lineage>
        <taxon>Eukaryota</taxon>
        <taxon>Viridiplantae</taxon>
        <taxon>Streptophyta</taxon>
        <taxon>Embryophyta</taxon>
        <taxon>Tracheophyta</taxon>
        <taxon>Spermatophyta</taxon>
        <taxon>Magnoliopsida</taxon>
        <taxon>Ranunculales</taxon>
        <taxon>Menispermaceae</taxon>
        <taxon>Menispermoideae</taxon>
        <taxon>Cissampelideae</taxon>
        <taxon>Stephania</taxon>
    </lineage>
</organism>
<sequence>MVVSFYLLIVLDLVLLFLHLLLMPLFEALFGNELLVSIYLVELKARAVLLLGSSFFLDLKS</sequence>
<proteinExistence type="predicted"/>
<keyword evidence="1" id="KW-1133">Transmembrane helix</keyword>
<keyword evidence="3" id="KW-1185">Reference proteome</keyword>
<evidence type="ECO:0000313" key="3">
    <source>
        <dbReference type="Proteomes" id="UP001420932"/>
    </source>
</evidence>
<comment type="caution">
    <text evidence="2">The sequence shown here is derived from an EMBL/GenBank/DDBJ whole genome shotgun (WGS) entry which is preliminary data.</text>
</comment>
<gene>
    <name evidence="2" type="ORF">Syun_010836</name>
</gene>
<dbReference type="EMBL" id="JBBNAF010000005">
    <property type="protein sequence ID" value="KAK9141436.1"/>
    <property type="molecule type" value="Genomic_DNA"/>
</dbReference>
<protein>
    <submittedName>
        <fullName evidence="2">Uncharacterized protein</fullName>
    </submittedName>
</protein>
<name>A0AAP0JWN5_9MAGN</name>
<keyword evidence="1" id="KW-0472">Membrane</keyword>
<evidence type="ECO:0000313" key="2">
    <source>
        <dbReference type="EMBL" id="KAK9141436.1"/>
    </source>
</evidence>
<keyword evidence="1" id="KW-0812">Transmembrane</keyword>